<reference evidence="1 2" key="1">
    <citation type="submission" date="2021-06" db="EMBL/GenBank/DDBJ databases">
        <authorList>
            <person name="Kallberg Y."/>
            <person name="Tangrot J."/>
            <person name="Rosling A."/>
        </authorList>
    </citation>
    <scope>NUCLEOTIDE SEQUENCE [LARGE SCALE GENOMIC DNA]</scope>
    <source>
        <strain evidence="1 2">120-4 pot B 10/14</strain>
    </source>
</reference>
<accession>A0ABN7XG24</accession>
<comment type="caution">
    <text evidence="1">The sequence shown here is derived from an EMBL/GenBank/DDBJ whole genome shotgun (WGS) entry which is preliminary data.</text>
</comment>
<dbReference type="Proteomes" id="UP000789901">
    <property type="component" value="Unassembled WGS sequence"/>
</dbReference>
<gene>
    <name evidence="1" type="ORF">GMARGA_LOCUS42366</name>
</gene>
<organism evidence="1 2">
    <name type="scientific">Gigaspora margarita</name>
    <dbReference type="NCBI Taxonomy" id="4874"/>
    <lineage>
        <taxon>Eukaryota</taxon>
        <taxon>Fungi</taxon>
        <taxon>Fungi incertae sedis</taxon>
        <taxon>Mucoromycota</taxon>
        <taxon>Glomeromycotina</taxon>
        <taxon>Glomeromycetes</taxon>
        <taxon>Diversisporales</taxon>
        <taxon>Gigasporaceae</taxon>
        <taxon>Gigaspora</taxon>
    </lineage>
</organism>
<keyword evidence="2" id="KW-1185">Reference proteome</keyword>
<name>A0ABN7XG24_GIGMA</name>
<sequence length="40" mass="4661">EIIRSHFQNCPNFKEQYAADEVLEIIARSVPEDAKKNNNE</sequence>
<proteinExistence type="predicted"/>
<dbReference type="EMBL" id="CAJVQB010125760">
    <property type="protein sequence ID" value="CAG8853545.1"/>
    <property type="molecule type" value="Genomic_DNA"/>
</dbReference>
<feature type="non-terminal residue" evidence="1">
    <location>
        <position position="40"/>
    </location>
</feature>
<feature type="non-terminal residue" evidence="1">
    <location>
        <position position="1"/>
    </location>
</feature>
<protein>
    <submittedName>
        <fullName evidence="1">23507_t:CDS:1</fullName>
    </submittedName>
</protein>
<evidence type="ECO:0000313" key="2">
    <source>
        <dbReference type="Proteomes" id="UP000789901"/>
    </source>
</evidence>
<evidence type="ECO:0000313" key="1">
    <source>
        <dbReference type="EMBL" id="CAG8853545.1"/>
    </source>
</evidence>